<keyword evidence="1" id="KW-0472">Membrane</keyword>
<feature type="transmembrane region" description="Helical" evidence="1">
    <location>
        <begin position="24"/>
        <end position="43"/>
    </location>
</feature>
<accession>A0A9P7S165</accession>
<keyword evidence="1" id="KW-1133">Transmembrane helix</keyword>
<dbReference type="EMBL" id="CM032184">
    <property type="protein sequence ID" value="KAG7093190.1"/>
    <property type="molecule type" value="Genomic_DNA"/>
</dbReference>
<gene>
    <name evidence="2" type="ORF">E1B28_006879</name>
</gene>
<keyword evidence="3" id="KW-1185">Reference proteome</keyword>
<name>A0A9P7S165_9AGAR</name>
<protein>
    <submittedName>
        <fullName evidence="2">Uncharacterized protein</fullName>
    </submittedName>
</protein>
<evidence type="ECO:0000313" key="3">
    <source>
        <dbReference type="Proteomes" id="UP001049176"/>
    </source>
</evidence>
<dbReference type="AlphaFoldDB" id="A0A9P7S165"/>
<comment type="caution">
    <text evidence="2">The sequence shown here is derived from an EMBL/GenBank/DDBJ whole genome shotgun (WGS) entry which is preliminary data.</text>
</comment>
<evidence type="ECO:0000256" key="1">
    <source>
        <dbReference type="SAM" id="Phobius"/>
    </source>
</evidence>
<sequence>MTVLHDSKTCYAIMVPRYTYAHRTSQFVDLLVCGVLLCLFLGLKLKWRVMRIISTKTQGCERKPHRTCIALTLKDSKNMKSGEDLVFLLLHLNKRSISPPLYPLQHRPAADPSYPKRYLIFKITWQSKPRSGAKRRGVSLFGTQNTDKGSVFHVICRLGGCIAHEDFGRFVFRHTGL</sequence>
<proteinExistence type="predicted"/>
<dbReference type="GeneID" id="66075955"/>
<organism evidence="2 3">
    <name type="scientific">Marasmius oreades</name>
    <name type="common">fairy-ring Marasmius</name>
    <dbReference type="NCBI Taxonomy" id="181124"/>
    <lineage>
        <taxon>Eukaryota</taxon>
        <taxon>Fungi</taxon>
        <taxon>Dikarya</taxon>
        <taxon>Basidiomycota</taxon>
        <taxon>Agaricomycotina</taxon>
        <taxon>Agaricomycetes</taxon>
        <taxon>Agaricomycetidae</taxon>
        <taxon>Agaricales</taxon>
        <taxon>Marasmiineae</taxon>
        <taxon>Marasmiaceae</taxon>
        <taxon>Marasmius</taxon>
    </lineage>
</organism>
<keyword evidence="1" id="KW-0812">Transmembrane</keyword>
<dbReference type="RefSeq" id="XP_043009660.1">
    <property type="nucleotide sequence ID" value="XM_043151580.1"/>
</dbReference>
<reference evidence="2" key="1">
    <citation type="journal article" date="2021" name="Genome Biol. Evol.">
        <title>The assembled and annotated genome of the fairy-ring fungus Marasmius oreades.</title>
        <authorList>
            <person name="Hiltunen M."/>
            <person name="Ament-Velasquez S.L."/>
            <person name="Johannesson H."/>
        </authorList>
    </citation>
    <scope>NUCLEOTIDE SEQUENCE</scope>
    <source>
        <strain evidence="2">03SP1</strain>
    </source>
</reference>
<evidence type="ECO:0000313" key="2">
    <source>
        <dbReference type="EMBL" id="KAG7093190.1"/>
    </source>
</evidence>
<dbReference type="KEGG" id="more:E1B28_006879"/>
<dbReference type="Proteomes" id="UP001049176">
    <property type="component" value="Chromosome 4"/>
</dbReference>